<keyword evidence="3 6" id="KW-0732">Signal</keyword>
<dbReference type="Gene3D" id="1.25.40.900">
    <property type="match status" value="1"/>
</dbReference>
<dbReference type="InterPro" id="IPR011990">
    <property type="entry name" value="TPR-like_helical_dom_sf"/>
</dbReference>
<evidence type="ECO:0000256" key="2">
    <source>
        <dbReference type="ARBA" id="ARBA00006275"/>
    </source>
</evidence>
<keyword evidence="4" id="KW-0472">Membrane</keyword>
<dbReference type="STRING" id="1003.SAMN04488541_101464"/>
<protein>
    <submittedName>
        <fullName evidence="9">SusD family protein</fullName>
    </submittedName>
</protein>
<dbReference type="CDD" id="cd08977">
    <property type="entry name" value="SusD"/>
    <property type="match status" value="1"/>
</dbReference>
<name>A0A1I2FMX4_9BACT</name>
<proteinExistence type="inferred from homology"/>
<dbReference type="OrthoDB" id="9792139at2"/>
<dbReference type="Pfam" id="PF14322">
    <property type="entry name" value="SusD-like_3"/>
    <property type="match status" value="1"/>
</dbReference>
<evidence type="ECO:0000256" key="1">
    <source>
        <dbReference type="ARBA" id="ARBA00004442"/>
    </source>
</evidence>
<dbReference type="InterPro" id="IPR033985">
    <property type="entry name" value="SusD-like_N"/>
</dbReference>
<dbReference type="AlphaFoldDB" id="A0A1I2FMX4"/>
<comment type="similarity">
    <text evidence="2">Belongs to the SusD family.</text>
</comment>
<dbReference type="SUPFAM" id="SSF48452">
    <property type="entry name" value="TPR-like"/>
    <property type="match status" value="1"/>
</dbReference>
<dbReference type="RefSeq" id="WP_091544358.1">
    <property type="nucleotide sequence ID" value="NZ_FONY01000014.1"/>
</dbReference>
<evidence type="ECO:0000259" key="8">
    <source>
        <dbReference type="Pfam" id="PF14322"/>
    </source>
</evidence>
<dbReference type="Proteomes" id="UP000199513">
    <property type="component" value="Unassembled WGS sequence"/>
</dbReference>
<comment type="subcellular location">
    <subcellularLocation>
        <location evidence="1">Cell outer membrane</location>
    </subcellularLocation>
</comment>
<evidence type="ECO:0000256" key="4">
    <source>
        <dbReference type="ARBA" id="ARBA00023136"/>
    </source>
</evidence>
<dbReference type="Pfam" id="PF07980">
    <property type="entry name" value="SusD_RagB"/>
    <property type="match status" value="1"/>
</dbReference>
<evidence type="ECO:0000313" key="9">
    <source>
        <dbReference type="EMBL" id="SFF06128.1"/>
    </source>
</evidence>
<feature type="domain" description="SusD-like N-terminal" evidence="8">
    <location>
        <begin position="46"/>
        <end position="239"/>
    </location>
</feature>
<gene>
    <name evidence="9" type="ORF">SAMN04488541_101464</name>
</gene>
<dbReference type="Gene3D" id="1.25.40.390">
    <property type="match status" value="1"/>
</dbReference>
<dbReference type="Gene3D" id="2.20.20.130">
    <property type="match status" value="1"/>
</dbReference>
<dbReference type="PROSITE" id="PS51257">
    <property type="entry name" value="PROKAR_LIPOPROTEIN"/>
    <property type="match status" value="1"/>
</dbReference>
<evidence type="ECO:0000256" key="6">
    <source>
        <dbReference type="SAM" id="SignalP"/>
    </source>
</evidence>
<feature type="signal peptide" evidence="6">
    <location>
        <begin position="1"/>
        <end position="21"/>
    </location>
</feature>
<accession>A0A1I2FMX4</accession>
<evidence type="ECO:0000313" key="10">
    <source>
        <dbReference type="Proteomes" id="UP000199513"/>
    </source>
</evidence>
<evidence type="ECO:0000256" key="5">
    <source>
        <dbReference type="ARBA" id="ARBA00023237"/>
    </source>
</evidence>
<sequence>MKQIIKYTLALSFAFTITSCAKLVDEVNPTHILDASNAFKTIENYEAGLNGAYAQLRSVNTYGRNQSVIPDMMSDNLSESPENLPQGTRGMVDWVYAADNGAVEGGWLGLYAVINATNVVINGIDALTTPANQKTANRIKGQALALRAWLHFDLLKWFANNYERNSNEAGVPIMTTVSSQNPNLRPSRATVKEVYDRIFADLNEALRLLGDVDRAINTAARRVNIDVTAVNAMLARISLYAGQDADAIRFATNVINALPLATRAQFPGIWRDDNAAEVAWAIRFNPGEGGPALEVYSPAGNDRASFDASPDMVALYDQTNDVRFNSYMASGFSTRAPRPANRFIPIKYLGKGNNRDGVVDFKVLRTGEMFLIRAEARQRSGDQTGALQDLNTLRAARIANFMPGTESGAALTQAIANERRRELFLEGHRWFDLKRTTRTINRQNCRPPATQCSLASNSNKWTWPIPTPELNANPNMTQNAGY</sequence>
<evidence type="ECO:0000259" key="7">
    <source>
        <dbReference type="Pfam" id="PF07980"/>
    </source>
</evidence>
<feature type="domain" description="RagB/SusD" evidence="7">
    <location>
        <begin position="351"/>
        <end position="482"/>
    </location>
</feature>
<reference evidence="9 10" key="1">
    <citation type="submission" date="2016-10" db="EMBL/GenBank/DDBJ databases">
        <authorList>
            <person name="de Groot N.N."/>
        </authorList>
    </citation>
    <scope>NUCLEOTIDE SEQUENCE [LARGE SCALE GENOMIC DNA]</scope>
    <source>
        <strain>GEY</strain>
        <strain evidence="10">DSM 9560</strain>
    </source>
</reference>
<dbReference type="EMBL" id="FONY01000014">
    <property type="protein sequence ID" value="SFF06128.1"/>
    <property type="molecule type" value="Genomic_DNA"/>
</dbReference>
<dbReference type="InterPro" id="IPR012944">
    <property type="entry name" value="SusD_RagB_dom"/>
</dbReference>
<evidence type="ECO:0000256" key="3">
    <source>
        <dbReference type="ARBA" id="ARBA00022729"/>
    </source>
</evidence>
<keyword evidence="5" id="KW-0998">Cell outer membrane</keyword>
<feature type="chain" id="PRO_5011606513" evidence="6">
    <location>
        <begin position="22"/>
        <end position="482"/>
    </location>
</feature>
<organism evidence="9 10">
    <name type="scientific">Thermoflexibacter ruber</name>
    <dbReference type="NCBI Taxonomy" id="1003"/>
    <lineage>
        <taxon>Bacteria</taxon>
        <taxon>Pseudomonadati</taxon>
        <taxon>Bacteroidota</taxon>
        <taxon>Cytophagia</taxon>
        <taxon>Cytophagales</taxon>
        <taxon>Thermoflexibacteraceae</taxon>
        <taxon>Thermoflexibacter</taxon>
    </lineage>
</organism>
<dbReference type="GO" id="GO:0009279">
    <property type="term" value="C:cell outer membrane"/>
    <property type="evidence" value="ECO:0007669"/>
    <property type="project" value="UniProtKB-SubCell"/>
</dbReference>
<keyword evidence="10" id="KW-1185">Reference proteome</keyword>